<reference evidence="1 2" key="1">
    <citation type="submission" date="2018-06" db="EMBL/GenBank/DDBJ databases">
        <authorList>
            <consortium name="Pathogen Informatics"/>
            <person name="Doyle S."/>
        </authorList>
    </citation>
    <scope>NUCLEOTIDE SEQUENCE [LARGE SCALE GENOMIC DNA]</scope>
    <source>
        <strain evidence="1 2">NCTC11647</strain>
    </source>
</reference>
<proteinExistence type="predicted"/>
<sequence>MSSNSKISHNQQGIVERVLYHIPNEILDSFDDTQRNAIEDAIIASSRTSEHYIDFRPTFGLGRWRYYAVFLLGKNRRIEQRREKSITTIIKVISLVVILVFLFMSAVLTLYLIKSALGIDIFKNFSFGIWDYFKANFLQ</sequence>
<organism evidence="1 2">
    <name type="scientific">Photobacterium damselae</name>
    <dbReference type="NCBI Taxonomy" id="38293"/>
    <lineage>
        <taxon>Bacteria</taxon>
        <taxon>Pseudomonadati</taxon>
        <taxon>Pseudomonadota</taxon>
        <taxon>Gammaproteobacteria</taxon>
        <taxon>Vibrionales</taxon>
        <taxon>Vibrionaceae</taxon>
        <taxon>Photobacterium</taxon>
    </lineage>
</organism>
<dbReference type="AlphaFoldDB" id="A0A2T3QKA4"/>
<dbReference type="OrthoDB" id="6264467at2"/>
<evidence type="ECO:0000313" key="1">
    <source>
        <dbReference type="EMBL" id="SPY27409.1"/>
    </source>
</evidence>
<name>A0A2T3QKA4_PHODM</name>
<dbReference type="RefSeq" id="WP_036764348.1">
    <property type="nucleotide sequence ID" value="NZ_CP018297.1"/>
</dbReference>
<dbReference type="EMBL" id="UATL01000001">
    <property type="protein sequence ID" value="SPY27409.1"/>
    <property type="molecule type" value="Genomic_DNA"/>
</dbReference>
<accession>A0A2T3QKA4</accession>
<protein>
    <submittedName>
        <fullName evidence="1">Uncharacterized protein</fullName>
    </submittedName>
</protein>
<evidence type="ECO:0000313" key="2">
    <source>
        <dbReference type="Proteomes" id="UP000251647"/>
    </source>
</evidence>
<dbReference type="GeneID" id="93396910"/>
<gene>
    <name evidence="1" type="ORF">NCTC11647_00453</name>
</gene>
<dbReference type="Proteomes" id="UP000251647">
    <property type="component" value="Unassembled WGS sequence"/>
</dbReference>